<keyword evidence="4" id="KW-0732">Signal</keyword>
<evidence type="ECO:0000256" key="2">
    <source>
        <dbReference type="ARBA" id="ARBA00023136"/>
    </source>
</evidence>
<dbReference type="AlphaFoldDB" id="A0A376DR20"/>
<dbReference type="GO" id="GO:0009279">
    <property type="term" value="C:cell outer membrane"/>
    <property type="evidence" value="ECO:0007669"/>
    <property type="project" value="UniProtKB-SubCell"/>
</dbReference>
<evidence type="ECO:0000256" key="3">
    <source>
        <dbReference type="ARBA" id="ARBA00023237"/>
    </source>
</evidence>
<feature type="signal peptide" evidence="4">
    <location>
        <begin position="1"/>
        <end position="40"/>
    </location>
</feature>
<name>A0A376DR20_CHRCU</name>
<evidence type="ECO:0000259" key="5">
    <source>
        <dbReference type="Pfam" id="PF25183"/>
    </source>
</evidence>
<organism evidence="6 7">
    <name type="scientific">Chryseobacterium carnipullorum</name>
    <dbReference type="NCBI Taxonomy" id="1124835"/>
    <lineage>
        <taxon>Bacteria</taxon>
        <taxon>Pseudomonadati</taxon>
        <taxon>Bacteroidota</taxon>
        <taxon>Flavobacteriia</taxon>
        <taxon>Flavobacteriales</taxon>
        <taxon>Weeksellaceae</taxon>
        <taxon>Chryseobacterium group</taxon>
        <taxon>Chryseobacterium</taxon>
    </lineage>
</organism>
<dbReference type="Pfam" id="PF25183">
    <property type="entry name" value="OMP_b-brl_4"/>
    <property type="match status" value="2"/>
</dbReference>
<evidence type="ECO:0000313" key="7">
    <source>
        <dbReference type="Proteomes" id="UP000255224"/>
    </source>
</evidence>
<reference evidence="6 7" key="1">
    <citation type="submission" date="2018-06" db="EMBL/GenBank/DDBJ databases">
        <authorList>
            <consortium name="Pathogen Informatics"/>
            <person name="Doyle S."/>
        </authorList>
    </citation>
    <scope>NUCLEOTIDE SEQUENCE [LARGE SCALE GENOMIC DNA]</scope>
    <source>
        <strain evidence="6 7">NCTC13533</strain>
    </source>
</reference>
<dbReference type="SUPFAM" id="SSF56935">
    <property type="entry name" value="Porins"/>
    <property type="match status" value="1"/>
</dbReference>
<evidence type="ECO:0000256" key="1">
    <source>
        <dbReference type="ARBA" id="ARBA00004442"/>
    </source>
</evidence>
<dbReference type="InterPro" id="IPR057601">
    <property type="entry name" value="Oar-like_b-barrel"/>
</dbReference>
<evidence type="ECO:0000313" key="6">
    <source>
        <dbReference type="EMBL" id="STC93250.1"/>
    </source>
</evidence>
<dbReference type="STRING" id="297244.SAMN05421639_104149"/>
<proteinExistence type="predicted"/>
<evidence type="ECO:0000256" key="4">
    <source>
        <dbReference type="SAM" id="SignalP"/>
    </source>
</evidence>
<keyword evidence="3" id="KW-0998">Cell outer membrane</keyword>
<comment type="subcellular location">
    <subcellularLocation>
        <location evidence="1">Cell outer membrane</location>
    </subcellularLocation>
</comment>
<sequence>MLPSFMFRESNFALSTKKKKNMKKKLICAFALLSFGFAFSQETTSKIFGRLKGVNSELTVKVVHVPTNTAFETKSNAKGQFSLDNLQPGGPYRIEISDGSQIVYTNTNLQLSLGNNDLPIVEIGAGEKTIDEVRITSKRTTVKNGVGISQAQISGLPNINRGIQDVTKLVPQSANNSFNGTNFRYNNVTIDGSVNNDAIGFSPSLGGQTGTSGMPGSSTRSNSISLDAIQDVQVYIAPYDVKLGNFLGGSINAVTRSGSNDVTGSIYAYGRNAAITGNNRIGDHSKMPKAFEDVIYGGRIGLPVVKDKVFLFSNLEYTKRRDPVFYNANDPNALVNDAVAQQISDFVRNKYGFNAGSFDGYNNFSESAKLFNKLDWKINDQHTLSIKNNTVFSQASNLERDGANFRFASMDFIQKNTSSSTTLELKSRFNDQWNNNLVLGYSSIHDYRDPTSSNAMFPQVEIAYNGGTILLGNDREATVFNMKQKTFEITDNLTYKTGNHTFLLGTHNELYNIDYGFVNALNGRISYKSLADFYNSNPSRIRGTYPFNGENRQTIFDNPYAQYKVNLLSLYFQDEINLGRLRLSPGVRVDYTDLPNKPVLSPQVQNSPMDPNYGNTYTYTPLSQLNNDYLTKPTISPRLGFTWDVTEDRSVVVRGGSGIFVGRIPFAWLGYAYYNDGVGFGSYDYNAPTAAQLAANGDPLVSGNFPKWQNSSKVQVDLIDNNFKMPKVWRSSLAFDYTFAGYKLTLEGIYTKVLYDLKFQQVNKTDNVTYYSYDTNHEMPVYTTNINSNFSNAYLLSNTREGYRYNLTAQISKSYNFGFNFFVAYTYGDAKDITNGIRNSMESNWQMNQSLTPNDPKLTTSNFAIKNRVVANLGYGFDISKSNRLSANVYFNAQSGNPFSWGFVNSTIANTGQAAGLSYIFKDAAEAAKYIVPIKDASGNVLVTAQQQIADYESFVSGNKYLNTRRGKFTERNGDFTPWNIQADFKIMDEIRLSEKSKNNIQISLSIINLTNMLNKNWGKVYFVPNTFNSTASVGLTKVGNVAAGQPSAGDPTYNFKTPGLPYTVDQFASRFQAQLGVRYNF</sequence>
<feature type="domain" description="TonB-dependent transporter Oar-like beta-barrel" evidence="5">
    <location>
        <begin position="254"/>
        <end position="333"/>
    </location>
</feature>
<feature type="domain" description="TonB-dependent transporter Oar-like beta-barrel" evidence="5">
    <location>
        <begin position="361"/>
        <end position="1035"/>
    </location>
</feature>
<dbReference type="Gene3D" id="2.40.170.20">
    <property type="entry name" value="TonB-dependent receptor, beta-barrel domain"/>
    <property type="match status" value="1"/>
</dbReference>
<accession>A0A376DR20</accession>
<dbReference type="Proteomes" id="UP000255224">
    <property type="component" value="Unassembled WGS sequence"/>
</dbReference>
<dbReference type="EMBL" id="UFVQ01000003">
    <property type="protein sequence ID" value="STC93250.1"/>
    <property type="molecule type" value="Genomic_DNA"/>
</dbReference>
<keyword evidence="2" id="KW-0472">Membrane</keyword>
<protein>
    <recommendedName>
        <fullName evidence="5">TonB-dependent transporter Oar-like beta-barrel domain-containing protein</fullName>
    </recommendedName>
</protein>
<dbReference type="InterPro" id="IPR036942">
    <property type="entry name" value="Beta-barrel_TonB_sf"/>
</dbReference>
<feature type="chain" id="PRO_5016665226" description="TonB-dependent transporter Oar-like beta-barrel domain-containing protein" evidence="4">
    <location>
        <begin position="41"/>
        <end position="1082"/>
    </location>
</feature>
<gene>
    <name evidence="6" type="primary">oar_1</name>
    <name evidence="6" type="ORF">NCTC13533_00764</name>
</gene>